<keyword evidence="4" id="KW-0326">Glycosidase</keyword>
<dbReference type="SUPFAM" id="SSF51445">
    <property type="entry name" value="(Trans)glycosidases"/>
    <property type="match status" value="1"/>
</dbReference>
<dbReference type="GO" id="GO:0008422">
    <property type="term" value="F:beta-glucosidase activity"/>
    <property type="evidence" value="ECO:0007669"/>
    <property type="project" value="TreeGrafter"/>
</dbReference>
<dbReference type="PANTHER" id="PTHR10353">
    <property type="entry name" value="GLYCOSYL HYDROLASE"/>
    <property type="match status" value="1"/>
</dbReference>
<organism evidence="9">
    <name type="scientific">Thrips palmi</name>
    <name type="common">Melon thrips</name>
    <dbReference type="NCBI Taxonomy" id="161013"/>
    <lineage>
        <taxon>Eukaryota</taxon>
        <taxon>Metazoa</taxon>
        <taxon>Ecdysozoa</taxon>
        <taxon>Arthropoda</taxon>
        <taxon>Hexapoda</taxon>
        <taxon>Insecta</taxon>
        <taxon>Pterygota</taxon>
        <taxon>Neoptera</taxon>
        <taxon>Paraneoptera</taxon>
        <taxon>Thysanoptera</taxon>
        <taxon>Terebrantia</taxon>
        <taxon>Thripoidea</taxon>
        <taxon>Thripidae</taxon>
        <taxon>Thrips</taxon>
    </lineage>
</organism>
<dbReference type="AlphaFoldDB" id="A0A6P8YK40"/>
<evidence type="ECO:0000256" key="5">
    <source>
        <dbReference type="PROSITE-ProRule" id="PRU10055"/>
    </source>
</evidence>
<dbReference type="PRINTS" id="PR00131">
    <property type="entry name" value="GLHYDRLASE1"/>
</dbReference>
<feature type="chain" id="PRO_5027878340" description="beta-glucosidase" evidence="7">
    <location>
        <begin position="27"/>
        <end position="530"/>
    </location>
</feature>
<keyword evidence="7" id="KW-0732">Signal</keyword>
<evidence type="ECO:0000313" key="8">
    <source>
        <dbReference type="Proteomes" id="UP000515158"/>
    </source>
</evidence>
<evidence type="ECO:0000256" key="4">
    <source>
        <dbReference type="ARBA" id="ARBA00023295"/>
    </source>
</evidence>
<dbReference type="GO" id="GO:0005975">
    <property type="term" value="P:carbohydrate metabolic process"/>
    <property type="evidence" value="ECO:0007669"/>
    <property type="project" value="InterPro"/>
</dbReference>
<reference evidence="9" key="1">
    <citation type="submission" date="2025-08" db="UniProtKB">
        <authorList>
            <consortium name="RefSeq"/>
        </authorList>
    </citation>
    <scope>IDENTIFICATION</scope>
    <source>
        <tissue evidence="9">Total insect</tissue>
    </source>
</reference>
<feature type="signal peptide" evidence="7">
    <location>
        <begin position="1"/>
        <end position="26"/>
    </location>
</feature>
<dbReference type="KEGG" id="tpal:117641255"/>
<dbReference type="Pfam" id="PF00232">
    <property type="entry name" value="Glyco_hydro_1"/>
    <property type="match status" value="1"/>
</dbReference>
<dbReference type="GeneID" id="117641255"/>
<evidence type="ECO:0000256" key="2">
    <source>
        <dbReference type="ARBA" id="ARBA00012744"/>
    </source>
</evidence>
<proteinExistence type="inferred from homology"/>
<dbReference type="Gene3D" id="3.20.20.80">
    <property type="entry name" value="Glycosidases"/>
    <property type="match status" value="1"/>
</dbReference>
<dbReference type="InterPro" id="IPR001360">
    <property type="entry name" value="Glyco_hydro_1"/>
</dbReference>
<dbReference type="Proteomes" id="UP000515158">
    <property type="component" value="Unplaced"/>
</dbReference>
<accession>A0A6P8YK40</accession>
<gene>
    <name evidence="9" type="primary">LOC117641255</name>
</gene>
<sequence length="530" mass="58110">MARKARRKMAVAWCALASALVAAASALPRAADNSADDDQFALPEGLLIGAGVAAIQTEGAWDADGKSESAADHVVHTGKLSAMGYGDPHLHDVAADSYRRYQEDIDKAAELKLKLYRFSIAWTRVLPTADATKPNAAGVKYYHDLIDAILAKGMVPFATMFHFDHPQILEDQFHGWQSEQMVDKFVEYARFLFNEYSGKVKLWNTINEPNMYCTYFPAAFVRAGLYKQEEANHFQCVHHVVLAHAAAYRAFHQDGHTGQVGINVLMTHARPATTRPEDAYAADAWNQMYHGLVLHPVVFGDYPQLVKDVAKDKVTEFTDAQRASLRDSTDFVGFNVYFGLTASYKDPNTPTGNASMAMGSILDNLPFITVKTTGVDSNDPQAGFSSILPDAIRSALLWSWESYNKPLIVTENGLGGSNDELRAPYFSAFLRTMVSTIKEFNIKVIAYCAWSLIDSFEWSAGFSRPFGLVHVDYGNGTDGTLTRSLKPSSQFWIDLADTGVVPFVAKPNAASSSAASSAVLVLGLVAALFR</sequence>
<evidence type="ECO:0000256" key="3">
    <source>
        <dbReference type="ARBA" id="ARBA00022801"/>
    </source>
</evidence>
<name>A0A6P8YK40_THRPL</name>
<dbReference type="InParanoid" id="A0A6P8YK40"/>
<comment type="similarity">
    <text evidence="1 6">Belongs to the glycosyl hydrolase 1 family.</text>
</comment>
<dbReference type="EC" id="3.2.1.21" evidence="2"/>
<keyword evidence="8" id="KW-1185">Reference proteome</keyword>
<evidence type="ECO:0000256" key="6">
    <source>
        <dbReference type="RuleBase" id="RU003690"/>
    </source>
</evidence>
<dbReference type="PROSITE" id="PS00572">
    <property type="entry name" value="GLYCOSYL_HYDROL_F1_1"/>
    <property type="match status" value="1"/>
</dbReference>
<dbReference type="InterPro" id="IPR018120">
    <property type="entry name" value="Glyco_hydro_1_AS"/>
</dbReference>
<dbReference type="OrthoDB" id="65569at2759"/>
<dbReference type="PANTHER" id="PTHR10353:SF36">
    <property type="entry name" value="LP05116P"/>
    <property type="match status" value="1"/>
</dbReference>
<dbReference type="InterPro" id="IPR017853">
    <property type="entry name" value="GH"/>
</dbReference>
<evidence type="ECO:0000256" key="1">
    <source>
        <dbReference type="ARBA" id="ARBA00010838"/>
    </source>
</evidence>
<feature type="active site" description="Nucleophile" evidence="5">
    <location>
        <position position="411"/>
    </location>
</feature>
<dbReference type="RefSeq" id="XP_034234307.1">
    <property type="nucleotide sequence ID" value="XM_034378416.1"/>
</dbReference>
<evidence type="ECO:0000313" key="9">
    <source>
        <dbReference type="RefSeq" id="XP_034234307.1"/>
    </source>
</evidence>
<evidence type="ECO:0000256" key="7">
    <source>
        <dbReference type="SAM" id="SignalP"/>
    </source>
</evidence>
<protein>
    <recommendedName>
        <fullName evidence="2">beta-glucosidase</fullName>
        <ecNumber evidence="2">3.2.1.21</ecNumber>
    </recommendedName>
</protein>
<keyword evidence="3" id="KW-0378">Hydrolase</keyword>